<organism evidence="1">
    <name type="scientific">marine metagenome</name>
    <dbReference type="NCBI Taxonomy" id="408172"/>
    <lineage>
        <taxon>unclassified sequences</taxon>
        <taxon>metagenomes</taxon>
        <taxon>ecological metagenomes</taxon>
    </lineage>
</organism>
<reference evidence="1" key="1">
    <citation type="submission" date="2018-05" db="EMBL/GenBank/DDBJ databases">
        <authorList>
            <person name="Lanie J.A."/>
            <person name="Ng W.-L."/>
            <person name="Kazmierczak K.M."/>
            <person name="Andrzejewski T.M."/>
            <person name="Davidsen T.M."/>
            <person name="Wayne K.J."/>
            <person name="Tettelin H."/>
            <person name="Glass J.I."/>
            <person name="Rusch D."/>
            <person name="Podicherti R."/>
            <person name="Tsui H.-C.T."/>
            <person name="Winkler M.E."/>
        </authorList>
    </citation>
    <scope>NUCLEOTIDE SEQUENCE</scope>
</reference>
<gene>
    <name evidence="1" type="ORF">METZ01_LOCUS330357</name>
</gene>
<proteinExistence type="predicted"/>
<feature type="non-terminal residue" evidence="1">
    <location>
        <position position="303"/>
    </location>
</feature>
<protein>
    <recommendedName>
        <fullName evidence="2">PD-(D/E)XK endonuclease-like domain-containing protein</fullName>
    </recommendedName>
</protein>
<evidence type="ECO:0000313" key="1">
    <source>
        <dbReference type="EMBL" id="SVC77503.1"/>
    </source>
</evidence>
<accession>A0A382PVW0</accession>
<evidence type="ECO:0008006" key="2">
    <source>
        <dbReference type="Google" id="ProtNLM"/>
    </source>
</evidence>
<dbReference type="AlphaFoldDB" id="A0A382PVW0"/>
<dbReference type="EMBL" id="UINC01110175">
    <property type="protein sequence ID" value="SVC77503.1"/>
    <property type="molecule type" value="Genomic_DNA"/>
</dbReference>
<sequence length="303" mass="35178">MAFEFTNKNNVSLPLAVFLMHDNYDYDSRPNSISATGLLKPLREIVLRKQNPESQKTVEVSDLIASTMGNALHSACEAAWSNRNNVVKALQLFGTADNVADTIKINPPYVKHDEIPIYIEQRAEKELDGFIISGKYDLVMEGTVHDYKSTSTWAYVNQSNREDYIKQGSIYRWLNPDRITSDYIQIHYLFTDWSIAEKRKFKKESYNKEDYPSLKVASKSYPLWSLEETENFIKQKLQAITNAMQLPQESLPECTNEDLWIRRNTEKYKYYANPAKTDRASKVFGYDKYEHPETEAQIHLAEK</sequence>
<name>A0A382PVW0_9ZZZZ</name>
<dbReference type="Gene3D" id="3.90.320.10">
    <property type="match status" value="1"/>
</dbReference>
<dbReference type="InterPro" id="IPR011604">
    <property type="entry name" value="PDDEXK-like_dom_sf"/>
</dbReference>